<evidence type="ECO:0000256" key="1">
    <source>
        <dbReference type="SAM" id="MobiDB-lite"/>
    </source>
</evidence>
<name>A0A915JAL8_ROMCU</name>
<accession>A0A915JAL8</accession>
<dbReference type="WBParaSite" id="nRc.2.0.1.t23524-RA">
    <property type="protein sequence ID" value="nRc.2.0.1.t23524-RA"/>
    <property type="gene ID" value="nRc.2.0.1.g23524"/>
</dbReference>
<dbReference type="InterPro" id="IPR016024">
    <property type="entry name" value="ARM-type_fold"/>
</dbReference>
<feature type="compositionally biased region" description="Polar residues" evidence="1">
    <location>
        <begin position="10"/>
        <end position="20"/>
    </location>
</feature>
<organism evidence="2 3">
    <name type="scientific">Romanomermis culicivorax</name>
    <name type="common">Nematode worm</name>
    <dbReference type="NCBI Taxonomy" id="13658"/>
    <lineage>
        <taxon>Eukaryota</taxon>
        <taxon>Metazoa</taxon>
        <taxon>Ecdysozoa</taxon>
        <taxon>Nematoda</taxon>
        <taxon>Enoplea</taxon>
        <taxon>Dorylaimia</taxon>
        <taxon>Mermithida</taxon>
        <taxon>Mermithoidea</taxon>
        <taxon>Mermithidae</taxon>
        <taxon>Romanomermis</taxon>
    </lineage>
</organism>
<proteinExistence type="predicted"/>
<evidence type="ECO:0000313" key="2">
    <source>
        <dbReference type="Proteomes" id="UP000887565"/>
    </source>
</evidence>
<dbReference type="SUPFAM" id="SSF48371">
    <property type="entry name" value="ARM repeat"/>
    <property type="match status" value="1"/>
</dbReference>
<keyword evidence="2" id="KW-1185">Reference proteome</keyword>
<protein>
    <submittedName>
        <fullName evidence="3">Uncharacterized protein</fullName>
    </submittedName>
</protein>
<dbReference type="AlphaFoldDB" id="A0A915JAL8"/>
<reference evidence="3" key="1">
    <citation type="submission" date="2022-11" db="UniProtKB">
        <authorList>
            <consortium name="WormBaseParasite"/>
        </authorList>
    </citation>
    <scope>IDENTIFICATION</scope>
</reference>
<dbReference type="Proteomes" id="UP000887565">
    <property type="component" value="Unplaced"/>
</dbReference>
<evidence type="ECO:0000313" key="3">
    <source>
        <dbReference type="WBParaSite" id="nRc.2.0.1.t23524-RA"/>
    </source>
</evidence>
<sequence length="418" mass="47200">MTNGGDAPITISNNENTTKNTRNGGNINLCKFILFFATFRCVLPPAHRRRKLNTCTHGNPDRLADIYDMNDVITNIDPSNSVAGLLRRVTVGEKDQRLQACLEFQRVLFSVQDARYFSDQTYGGPRATVRLAIGLIKIMLNGKNCLVFISLCRISIALGREPFAMLRALDEQLYSRLSFEFKREVARCIGTLGYIMGYKTVDFFEWLSGNYDRCAGSDIKELYMAALLTTFKCDTAQRRLENLAAKILTHLKSTLETSESHDLLMPIFDVILSIACNYPNLFVPHFKDIVDILMGWYVDPDQSDKLLDQLDRTLHKLQNFWLGDLSFTFTLMSQFLEDAERDIQELKQRKIVTRKSDVCSLKNIVAKVSCLIRDVAGTGKCAMASGTGGCPGFGTGIHVDEQNINKMMLKLIYLHHNS</sequence>
<feature type="region of interest" description="Disordered" evidence="1">
    <location>
        <begin position="1"/>
        <end position="20"/>
    </location>
</feature>